<dbReference type="Gene3D" id="3.90.1150.30">
    <property type="match status" value="1"/>
</dbReference>
<dbReference type="PANTHER" id="PTHR35145">
    <property type="entry name" value="CYTOPLASMIC PROTEIN-RELATED"/>
    <property type="match status" value="1"/>
</dbReference>
<keyword evidence="1" id="KW-0238">DNA-binding</keyword>
<accession>A0A3N4PTD5</accession>
<dbReference type="OrthoDB" id="9789813at2"/>
<name>A0A3N4PTD5_9BACT</name>
<sequence>MNLEKFHTYCLSLPGTTEGFPFGENILVFYVMGKLFALTDVDAFESVNLKCDPEEAVELRERYDAVQPGYHMNKKHWNTVLFDGSIPDKLLLEWTKKSYDLVVKGLPKKAREELAAQS</sequence>
<protein>
    <submittedName>
        <fullName evidence="1">MmcQ/YjbR family DNA-binding protein</fullName>
    </submittedName>
</protein>
<dbReference type="InterPro" id="IPR058532">
    <property type="entry name" value="YjbR/MT2646/Rv2570-like"/>
</dbReference>
<dbReference type="AlphaFoldDB" id="A0A3N4PTD5"/>
<dbReference type="InterPro" id="IPR038056">
    <property type="entry name" value="YjbR-like_sf"/>
</dbReference>
<gene>
    <name evidence="1" type="ORF">EGT74_14515</name>
</gene>
<dbReference type="PANTHER" id="PTHR35145:SF1">
    <property type="entry name" value="CYTOPLASMIC PROTEIN"/>
    <property type="match status" value="1"/>
</dbReference>
<dbReference type="RefSeq" id="WP_123847271.1">
    <property type="nucleotide sequence ID" value="NZ_RPDH01000002.1"/>
</dbReference>
<comment type="caution">
    <text evidence="1">The sequence shown here is derived from an EMBL/GenBank/DDBJ whole genome shotgun (WGS) entry which is preliminary data.</text>
</comment>
<keyword evidence="2" id="KW-1185">Reference proteome</keyword>
<dbReference type="GO" id="GO:0003677">
    <property type="term" value="F:DNA binding"/>
    <property type="evidence" value="ECO:0007669"/>
    <property type="project" value="UniProtKB-KW"/>
</dbReference>
<evidence type="ECO:0000313" key="2">
    <source>
        <dbReference type="Proteomes" id="UP000278351"/>
    </source>
</evidence>
<reference evidence="1 2" key="1">
    <citation type="submission" date="2018-11" db="EMBL/GenBank/DDBJ databases">
        <title>Chitinophaga lutea sp.nov., isolate from arsenic contaminated soil.</title>
        <authorList>
            <person name="Zong Y."/>
        </authorList>
    </citation>
    <scope>NUCLEOTIDE SEQUENCE [LARGE SCALE GENOMIC DNA]</scope>
    <source>
        <strain evidence="1 2">ZY74</strain>
    </source>
</reference>
<proteinExistence type="predicted"/>
<dbReference type="SUPFAM" id="SSF142906">
    <property type="entry name" value="YjbR-like"/>
    <property type="match status" value="1"/>
</dbReference>
<dbReference type="Pfam" id="PF04237">
    <property type="entry name" value="YjbR"/>
    <property type="match status" value="1"/>
</dbReference>
<evidence type="ECO:0000313" key="1">
    <source>
        <dbReference type="EMBL" id="RPE08271.1"/>
    </source>
</evidence>
<dbReference type="EMBL" id="RPDH01000002">
    <property type="protein sequence ID" value="RPE08271.1"/>
    <property type="molecule type" value="Genomic_DNA"/>
</dbReference>
<dbReference type="InterPro" id="IPR007351">
    <property type="entry name" value="YjbR"/>
</dbReference>
<dbReference type="Proteomes" id="UP000278351">
    <property type="component" value="Unassembled WGS sequence"/>
</dbReference>
<organism evidence="1 2">
    <name type="scientific">Chitinophaga lutea</name>
    <dbReference type="NCBI Taxonomy" id="2488634"/>
    <lineage>
        <taxon>Bacteria</taxon>
        <taxon>Pseudomonadati</taxon>
        <taxon>Bacteroidota</taxon>
        <taxon>Chitinophagia</taxon>
        <taxon>Chitinophagales</taxon>
        <taxon>Chitinophagaceae</taxon>
        <taxon>Chitinophaga</taxon>
    </lineage>
</organism>